<dbReference type="SUPFAM" id="SSF51658">
    <property type="entry name" value="Xylose isomerase-like"/>
    <property type="match status" value="1"/>
</dbReference>
<comment type="similarity">
    <text evidence="2">Belongs to the hyi family.</text>
</comment>
<feature type="active site" description="Proton donor/acceptor" evidence="3">
    <location>
        <position position="140"/>
    </location>
</feature>
<dbReference type="PIRSF" id="PIRSF006241">
    <property type="entry name" value="HyI"/>
    <property type="match status" value="1"/>
</dbReference>
<dbReference type="InterPro" id="IPR013022">
    <property type="entry name" value="Xyl_isomerase-like_TIM-brl"/>
</dbReference>
<dbReference type="Pfam" id="PF01261">
    <property type="entry name" value="AP_endonuc_2"/>
    <property type="match status" value="1"/>
</dbReference>
<reference evidence="5" key="1">
    <citation type="submission" date="2023-07" db="EMBL/GenBank/DDBJ databases">
        <title>Genomic Encyclopedia of Type Strains, Phase IV (KMG-IV): sequencing the most valuable type-strain genomes for metagenomic binning, comparative biology and taxonomic classification.</title>
        <authorList>
            <person name="Goeker M."/>
        </authorList>
    </citation>
    <scope>NUCLEOTIDE SEQUENCE</scope>
    <source>
        <strain evidence="5">DSM 21202</strain>
    </source>
</reference>
<evidence type="ECO:0000256" key="1">
    <source>
        <dbReference type="ARBA" id="ARBA00023235"/>
    </source>
</evidence>
<evidence type="ECO:0000256" key="3">
    <source>
        <dbReference type="PIRSR" id="PIRSR006241-50"/>
    </source>
</evidence>
<dbReference type="Gene3D" id="3.20.20.150">
    <property type="entry name" value="Divalent-metal-dependent TIM barrel enzymes"/>
    <property type="match status" value="1"/>
</dbReference>
<feature type="active site" description="Proton donor/acceptor" evidence="3">
    <location>
        <position position="237"/>
    </location>
</feature>
<comment type="caution">
    <text evidence="5">The sequence shown here is derived from an EMBL/GenBank/DDBJ whole genome shotgun (WGS) entry which is preliminary data.</text>
</comment>
<proteinExistence type="inferred from homology"/>
<accession>A0AAE3VNL5</accession>
<organism evidence="5 6">
    <name type="scientific">Amorphus orientalis</name>
    <dbReference type="NCBI Taxonomy" id="649198"/>
    <lineage>
        <taxon>Bacteria</taxon>
        <taxon>Pseudomonadati</taxon>
        <taxon>Pseudomonadota</taxon>
        <taxon>Alphaproteobacteria</taxon>
        <taxon>Hyphomicrobiales</taxon>
        <taxon>Amorphaceae</taxon>
        <taxon>Amorphus</taxon>
    </lineage>
</organism>
<dbReference type="Proteomes" id="UP001229244">
    <property type="component" value="Unassembled WGS sequence"/>
</dbReference>
<dbReference type="InterPro" id="IPR026040">
    <property type="entry name" value="HyI-like"/>
</dbReference>
<keyword evidence="6" id="KW-1185">Reference proteome</keyword>
<evidence type="ECO:0000313" key="6">
    <source>
        <dbReference type="Proteomes" id="UP001229244"/>
    </source>
</evidence>
<dbReference type="AlphaFoldDB" id="A0AAE3VNL5"/>
<dbReference type="InterPro" id="IPR036237">
    <property type="entry name" value="Xyl_isomerase-like_sf"/>
</dbReference>
<name>A0AAE3VNL5_9HYPH</name>
<dbReference type="InterPro" id="IPR050417">
    <property type="entry name" value="Sugar_Epim/Isomerase"/>
</dbReference>
<dbReference type="GO" id="GO:0046487">
    <property type="term" value="P:glyoxylate metabolic process"/>
    <property type="evidence" value="ECO:0007669"/>
    <property type="project" value="TreeGrafter"/>
</dbReference>
<dbReference type="EC" id="5.3.1.22" evidence="5"/>
<evidence type="ECO:0000259" key="4">
    <source>
        <dbReference type="Pfam" id="PF01261"/>
    </source>
</evidence>
<dbReference type="PANTHER" id="PTHR43489:SF6">
    <property type="entry name" value="HYDROXYPYRUVATE ISOMERASE-RELATED"/>
    <property type="match status" value="1"/>
</dbReference>
<feature type="domain" description="Xylose isomerase-like TIM barrel" evidence="4">
    <location>
        <begin position="22"/>
        <end position="253"/>
    </location>
</feature>
<sequence>MDLIANVSLLFTERPMLERLPAAIAAGFDGVEIQFPYDLDPVLLRHLAGECPIHLINAPAGDPANGDVGLSTDAGRVVGFREGIEVARRYAEVTGCRKVNVLAGPPPANQPEDVTRRVLVENVRALADALAADGRQVMVEMVNPTDVPGFFVDSLDKALALIAEIDHPAVRLQFDLYHVARTEPDLIAAIYRAGDLIGHVQFADTPGRNEPGTGTIDFATAFRVLRQVGYVGAMSAEYRPLGRTEAGLGWMQDLRTSLAGRGA</sequence>
<protein>
    <submittedName>
        <fullName evidence="5">Hydroxypyruvate isomerase</fullName>
        <ecNumber evidence="5">5.3.1.22</ecNumber>
    </submittedName>
</protein>
<dbReference type="PANTHER" id="PTHR43489">
    <property type="entry name" value="ISOMERASE"/>
    <property type="match status" value="1"/>
</dbReference>
<dbReference type="GO" id="GO:0008903">
    <property type="term" value="F:hydroxypyruvate isomerase activity"/>
    <property type="evidence" value="ECO:0007669"/>
    <property type="project" value="UniProtKB-EC"/>
</dbReference>
<evidence type="ECO:0000256" key="2">
    <source>
        <dbReference type="PIRNR" id="PIRNR006241"/>
    </source>
</evidence>
<dbReference type="EMBL" id="JAUSUL010000002">
    <property type="protein sequence ID" value="MDQ0315262.1"/>
    <property type="molecule type" value="Genomic_DNA"/>
</dbReference>
<gene>
    <name evidence="5" type="ORF">J2S73_001719</name>
</gene>
<evidence type="ECO:0000313" key="5">
    <source>
        <dbReference type="EMBL" id="MDQ0315262.1"/>
    </source>
</evidence>
<keyword evidence="1 2" id="KW-0413">Isomerase</keyword>
<dbReference type="RefSeq" id="WP_306885098.1">
    <property type="nucleotide sequence ID" value="NZ_JAUSUL010000002.1"/>
</dbReference>